<feature type="transmembrane region" description="Helical" evidence="2">
    <location>
        <begin position="79"/>
        <end position="98"/>
    </location>
</feature>
<gene>
    <name evidence="3" type="ORF">BJ994_000665</name>
</gene>
<name>A0A846RKC6_9MICC</name>
<keyword evidence="2" id="KW-0812">Transmembrane</keyword>
<comment type="caution">
    <text evidence="3">The sequence shown here is derived from an EMBL/GenBank/DDBJ whole genome shotgun (WGS) entry which is preliminary data.</text>
</comment>
<feature type="compositionally biased region" description="Low complexity" evidence="1">
    <location>
        <begin position="118"/>
        <end position="136"/>
    </location>
</feature>
<organism evidence="3 4">
    <name type="scientific">Arthrobacter pigmenti</name>
    <dbReference type="NCBI Taxonomy" id="271432"/>
    <lineage>
        <taxon>Bacteria</taxon>
        <taxon>Bacillati</taxon>
        <taxon>Actinomycetota</taxon>
        <taxon>Actinomycetes</taxon>
        <taxon>Micrococcales</taxon>
        <taxon>Micrococcaceae</taxon>
        <taxon>Arthrobacter</taxon>
    </lineage>
</organism>
<keyword evidence="2" id="KW-1133">Transmembrane helix</keyword>
<evidence type="ECO:0000256" key="1">
    <source>
        <dbReference type="SAM" id="MobiDB-lite"/>
    </source>
</evidence>
<keyword evidence="4" id="KW-1185">Reference proteome</keyword>
<feature type="region of interest" description="Disordered" evidence="1">
    <location>
        <begin position="103"/>
        <end position="166"/>
    </location>
</feature>
<protein>
    <submittedName>
        <fullName evidence="3">Putative lipid-binding transport protein (Tim44 family)</fullName>
    </submittedName>
</protein>
<proteinExistence type="predicted"/>
<evidence type="ECO:0000313" key="4">
    <source>
        <dbReference type="Proteomes" id="UP000547458"/>
    </source>
</evidence>
<dbReference type="Proteomes" id="UP000547458">
    <property type="component" value="Unassembled WGS sequence"/>
</dbReference>
<feature type="transmembrane region" description="Helical" evidence="2">
    <location>
        <begin position="21"/>
        <end position="41"/>
    </location>
</feature>
<evidence type="ECO:0000313" key="3">
    <source>
        <dbReference type="EMBL" id="NJC21589.1"/>
    </source>
</evidence>
<feature type="transmembrane region" description="Helical" evidence="2">
    <location>
        <begin position="47"/>
        <end position="67"/>
    </location>
</feature>
<reference evidence="3 4" key="1">
    <citation type="submission" date="2020-03" db="EMBL/GenBank/DDBJ databases">
        <title>Sequencing the genomes of 1000 actinobacteria strains.</title>
        <authorList>
            <person name="Klenk H.-P."/>
        </authorList>
    </citation>
    <scope>NUCLEOTIDE SEQUENCE [LARGE SCALE GENOMIC DNA]</scope>
    <source>
        <strain evidence="3 4">DSM 16403</strain>
    </source>
</reference>
<dbReference type="AlphaFoldDB" id="A0A846RKC6"/>
<evidence type="ECO:0000256" key="2">
    <source>
        <dbReference type="SAM" id="Phobius"/>
    </source>
</evidence>
<keyword evidence="2" id="KW-0472">Membrane</keyword>
<dbReference type="EMBL" id="JAATJL010000001">
    <property type="protein sequence ID" value="NJC21589.1"/>
    <property type="molecule type" value="Genomic_DNA"/>
</dbReference>
<accession>A0A846RKC6</accession>
<feature type="compositionally biased region" description="Polar residues" evidence="1">
    <location>
        <begin position="1"/>
        <end position="16"/>
    </location>
</feature>
<sequence>MNRQSLPPAQKQQSTRPPGKAKASTLVVAGFGLFLMVMGLITGGAGGAIVMAAMLALFTGLYTLMTGRASWARLAGRKAGSIVAAASVVAVIVGGALLPPADDTVPTATAEQTEKAEPSSAPSESATASPSASATPKPKPSPDVAPLEGDEIVEPDGDAHAPQEQPKYGVKALALLETLPVKGRAPKTGYDRDQWPAWVRTASGR</sequence>
<feature type="region of interest" description="Disordered" evidence="1">
    <location>
        <begin position="1"/>
        <end position="21"/>
    </location>
</feature>